<reference evidence="2" key="1">
    <citation type="submission" date="2023-03" db="EMBL/GenBank/DDBJ databases">
        <title>Massive genome expansion in bonnet fungi (Mycena s.s.) driven by repeated elements and novel gene families across ecological guilds.</title>
        <authorList>
            <consortium name="Lawrence Berkeley National Laboratory"/>
            <person name="Harder C.B."/>
            <person name="Miyauchi S."/>
            <person name="Viragh M."/>
            <person name="Kuo A."/>
            <person name="Thoen E."/>
            <person name="Andreopoulos B."/>
            <person name="Lu D."/>
            <person name="Skrede I."/>
            <person name="Drula E."/>
            <person name="Henrissat B."/>
            <person name="Morin E."/>
            <person name="Kohler A."/>
            <person name="Barry K."/>
            <person name="LaButti K."/>
            <person name="Morin E."/>
            <person name="Salamov A."/>
            <person name="Lipzen A."/>
            <person name="Mereny Z."/>
            <person name="Hegedus B."/>
            <person name="Baldrian P."/>
            <person name="Stursova M."/>
            <person name="Weitz H."/>
            <person name="Taylor A."/>
            <person name="Grigoriev I.V."/>
            <person name="Nagy L.G."/>
            <person name="Martin F."/>
            <person name="Kauserud H."/>
        </authorList>
    </citation>
    <scope>NUCLEOTIDE SEQUENCE</scope>
    <source>
        <strain evidence="2">9144</strain>
    </source>
</reference>
<dbReference type="AlphaFoldDB" id="A0AAD6VIN1"/>
<evidence type="ECO:0000313" key="3">
    <source>
        <dbReference type="Proteomes" id="UP001219525"/>
    </source>
</evidence>
<organism evidence="2 3">
    <name type="scientific">Mycena pura</name>
    <dbReference type="NCBI Taxonomy" id="153505"/>
    <lineage>
        <taxon>Eukaryota</taxon>
        <taxon>Fungi</taxon>
        <taxon>Dikarya</taxon>
        <taxon>Basidiomycota</taxon>
        <taxon>Agaricomycotina</taxon>
        <taxon>Agaricomycetes</taxon>
        <taxon>Agaricomycetidae</taxon>
        <taxon>Agaricales</taxon>
        <taxon>Marasmiineae</taxon>
        <taxon>Mycenaceae</taxon>
        <taxon>Mycena</taxon>
    </lineage>
</organism>
<feature type="region of interest" description="Disordered" evidence="1">
    <location>
        <begin position="50"/>
        <end position="85"/>
    </location>
</feature>
<name>A0AAD6VIN1_9AGAR</name>
<dbReference type="EMBL" id="JARJCW010000034">
    <property type="protein sequence ID" value="KAJ7208180.1"/>
    <property type="molecule type" value="Genomic_DNA"/>
</dbReference>
<gene>
    <name evidence="2" type="ORF">GGX14DRAFT_566904</name>
</gene>
<accession>A0AAD6VIN1</accession>
<dbReference type="Proteomes" id="UP001219525">
    <property type="component" value="Unassembled WGS sequence"/>
</dbReference>
<feature type="compositionally biased region" description="Low complexity" evidence="1">
    <location>
        <begin position="59"/>
        <end position="75"/>
    </location>
</feature>
<sequence>MVLPFGVPLVFSAILSVLSLNRAFGFVSLTGFRPNDNDVAISCLSATSHAASPPRRHVSPPSRQSPRPHSAASPSNRPKTTPPRHTLFTSCATLPGHYFSLLGALYDPKAARVGEKGCSVMAVCDVARPPHRRRRRSTSHVAHRTAHLTRPCAAGVSLYRTLRRLPRAQTPAPHGLASNGRAASFLRTFSPHLGPRRAGLRAGLAPPSRTAFLSCRVHLPALRISLRARTPARSVPAALYKKKTAPY</sequence>
<comment type="caution">
    <text evidence="2">The sequence shown here is derived from an EMBL/GenBank/DDBJ whole genome shotgun (WGS) entry which is preliminary data.</text>
</comment>
<keyword evidence="3" id="KW-1185">Reference proteome</keyword>
<evidence type="ECO:0000313" key="2">
    <source>
        <dbReference type="EMBL" id="KAJ7208180.1"/>
    </source>
</evidence>
<protein>
    <submittedName>
        <fullName evidence="2">Uncharacterized protein</fullName>
    </submittedName>
</protein>
<proteinExistence type="predicted"/>
<evidence type="ECO:0000256" key="1">
    <source>
        <dbReference type="SAM" id="MobiDB-lite"/>
    </source>
</evidence>